<dbReference type="HAMAP" id="MF_01139">
    <property type="entry name" value="ISPT"/>
    <property type="match status" value="1"/>
</dbReference>
<dbReference type="RefSeq" id="WP_013314091.1">
    <property type="nucleotide sequence ID" value="NC_014484.1"/>
</dbReference>
<gene>
    <name evidence="3" type="ordered locus">STHERM_c13090</name>
</gene>
<dbReference type="Proteomes" id="UP000001296">
    <property type="component" value="Chromosome"/>
</dbReference>
<comment type="similarity">
    <text evidence="2">Belongs to the UPP synthase family.</text>
</comment>
<dbReference type="EMBL" id="CP001698">
    <property type="protein sequence ID" value="ADN02250.1"/>
    <property type="molecule type" value="Genomic_DNA"/>
</dbReference>
<dbReference type="PROSITE" id="PS01066">
    <property type="entry name" value="UPP_SYNTHASE"/>
    <property type="match status" value="1"/>
</dbReference>
<feature type="binding site" evidence="2">
    <location>
        <position position="67"/>
    </location>
    <ligand>
        <name>substrate</name>
    </ligand>
</feature>
<dbReference type="EC" id="2.5.1.-" evidence="2"/>
<dbReference type="Gene3D" id="3.40.1180.10">
    <property type="entry name" value="Decaprenyl diphosphate synthase-like"/>
    <property type="match status" value="1"/>
</dbReference>
<keyword evidence="2" id="KW-0460">Magnesium</keyword>
<dbReference type="InterPro" id="IPR001441">
    <property type="entry name" value="UPP_synth-like"/>
</dbReference>
<feature type="binding site" evidence="2">
    <location>
        <position position="65"/>
    </location>
    <ligand>
        <name>substrate</name>
    </ligand>
</feature>
<dbReference type="eggNOG" id="COG0020">
    <property type="taxonomic scope" value="Bacteria"/>
</dbReference>
<feature type="active site" evidence="2">
    <location>
        <position position="16"/>
    </location>
</feature>
<evidence type="ECO:0000313" key="4">
    <source>
        <dbReference type="Proteomes" id="UP000001296"/>
    </source>
</evidence>
<feature type="binding site" evidence="2">
    <location>
        <begin position="185"/>
        <end position="187"/>
    </location>
    <ligand>
        <name>substrate</name>
    </ligand>
</feature>
<dbReference type="InterPro" id="IPR018520">
    <property type="entry name" value="UPP_synth-like_CS"/>
</dbReference>
<organism evidence="3 4">
    <name type="scientific">Winmispira thermophila (strain ATCC 49972 / DSM 6192 / RI 19.B1)</name>
    <name type="common">Spirochaeta thermophila</name>
    <dbReference type="NCBI Taxonomy" id="665571"/>
    <lineage>
        <taxon>Bacteria</taxon>
        <taxon>Pseudomonadati</taxon>
        <taxon>Spirochaetota</taxon>
        <taxon>Spirochaetia</taxon>
        <taxon>Winmispirales</taxon>
        <taxon>Winmispiraceae</taxon>
        <taxon>Winmispira</taxon>
    </lineage>
</organism>
<dbReference type="GO" id="GO:0045547">
    <property type="term" value="F:ditrans,polycis-polyprenyl diphosphate synthase [(2E,6E)-farnesyl diphosphate specific] activity"/>
    <property type="evidence" value="ECO:0007669"/>
    <property type="project" value="TreeGrafter"/>
</dbReference>
<dbReference type="InterPro" id="IPR036424">
    <property type="entry name" value="UPP_synth-like_sf"/>
</dbReference>
<evidence type="ECO:0000256" key="1">
    <source>
        <dbReference type="ARBA" id="ARBA00022679"/>
    </source>
</evidence>
<keyword evidence="2" id="KW-0479">Metal-binding</keyword>
<sequence length="232" mass="26901">MDTGTSLPRHIGIIMDGNGRWATRRGLPRYKGHEEGLKATKRVVKAAAERGIPYLSLYTFSTENWKRAQEEVSFLMGLVRRYLKKEFDFYREYGIRIVHSGNLEGLPREIRRDLLDVMRDTASFTGLTLNIALNYGGRDEILRAMKRWLEEGGAPELTEESFRRYLDVPELPDPDLVIRTAGEQRLSNFLIWQAAYAEYYFTPVLWPDFSERDFDEALQDYASRTRKFGGTA</sequence>
<dbReference type="AlphaFoldDB" id="E0RTL9"/>
<feature type="binding site" evidence="2">
    <location>
        <position position="16"/>
    </location>
    <ligand>
        <name>Mg(2+)</name>
        <dbReference type="ChEBI" id="CHEBI:18420"/>
    </ligand>
</feature>
<dbReference type="GO" id="GO:0016094">
    <property type="term" value="P:polyprenol biosynthetic process"/>
    <property type="evidence" value="ECO:0007669"/>
    <property type="project" value="TreeGrafter"/>
</dbReference>
<feature type="binding site" evidence="2">
    <location>
        <position position="29"/>
    </location>
    <ligand>
        <name>substrate</name>
    </ligand>
</feature>
<evidence type="ECO:0000313" key="3">
    <source>
        <dbReference type="EMBL" id="ADN02250.1"/>
    </source>
</evidence>
<dbReference type="Pfam" id="PF01255">
    <property type="entry name" value="Prenyltransf"/>
    <property type="match status" value="1"/>
</dbReference>
<feature type="binding site" evidence="2">
    <location>
        <begin position="61"/>
        <end position="63"/>
    </location>
    <ligand>
        <name>substrate</name>
    </ligand>
</feature>
<comment type="cofactor">
    <cofactor evidence="2">
        <name>Mg(2+)</name>
        <dbReference type="ChEBI" id="CHEBI:18420"/>
    </cofactor>
    <text evidence="2">Binds 2 magnesium ions per subunit.</text>
</comment>
<comment type="function">
    <text evidence="2">Catalyzes the condensation of isopentenyl diphosphate (IPP) with allylic pyrophosphates generating different type of terpenoids.</text>
</comment>
<name>E0RTL9_WINT6</name>
<dbReference type="PaxDb" id="665571-STHERM_c13090"/>
<dbReference type="PANTHER" id="PTHR10291">
    <property type="entry name" value="DEHYDRODOLICHYL DIPHOSPHATE SYNTHASE FAMILY MEMBER"/>
    <property type="match status" value="1"/>
</dbReference>
<dbReference type="HOGENOM" id="CLU_038505_1_1_12"/>
<feature type="binding site" evidence="2">
    <location>
        <begin position="17"/>
        <end position="20"/>
    </location>
    <ligand>
        <name>substrate</name>
    </ligand>
</feature>
<reference key="1">
    <citation type="submission" date="2009-08" db="EMBL/GenBank/DDBJ databases">
        <title>The genome sequence of Spirochaeta thermophila DSM6192.</title>
        <authorList>
            <person name="Angelov A."/>
            <person name="Mientus M."/>
            <person name="Wittenberg S."/>
            <person name="Lehmann R."/>
            <person name="Liesegang H."/>
            <person name="Daniel R."/>
            <person name="Liebl W."/>
        </authorList>
    </citation>
    <scope>NUCLEOTIDE SEQUENCE</scope>
    <source>
        <strain>DSM 6192</strain>
    </source>
</reference>
<comment type="subunit">
    <text evidence="2">Homodimer.</text>
</comment>
<dbReference type="GO" id="GO:0000287">
    <property type="term" value="F:magnesium ion binding"/>
    <property type="evidence" value="ECO:0007669"/>
    <property type="project" value="UniProtKB-UniRule"/>
</dbReference>
<proteinExistence type="inferred from homology"/>
<dbReference type="FunFam" id="3.40.1180.10:FF:000001">
    <property type="entry name" value="(2E,6E)-farnesyl-diphosphate-specific ditrans,polycis-undecaprenyl-diphosphate synthase"/>
    <property type="match status" value="1"/>
</dbReference>
<protein>
    <recommendedName>
        <fullName evidence="2">Isoprenyl transferase</fullName>
        <ecNumber evidence="2">2.5.1.-</ecNumber>
    </recommendedName>
</protein>
<feature type="binding site" evidence="2">
    <location>
        <position position="33"/>
    </location>
    <ligand>
        <name>substrate</name>
    </ligand>
</feature>
<dbReference type="PANTHER" id="PTHR10291:SF0">
    <property type="entry name" value="DEHYDRODOLICHYL DIPHOSPHATE SYNTHASE 2"/>
    <property type="match status" value="1"/>
</dbReference>
<feature type="binding site" evidence="2">
    <location>
        <position position="198"/>
    </location>
    <ligand>
        <name>Mg(2+)</name>
        <dbReference type="ChEBI" id="CHEBI:18420"/>
    </ligand>
</feature>
<keyword evidence="1 2" id="KW-0808">Transferase</keyword>
<dbReference type="NCBIfam" id="TIGR00055">
    <property type="entry name" value="uppS"/>
    <property type="match status" value="1"/>
</dbReference>
<feature type="active site" description="Proton acceptor" evidence="2">
    <location>
        <position position="64"/>
    </location>
</feature>
<feature type="binding site" evidence="2">
    <location>
        <position position="179"/>
    </location>
    <ligand>
        <name>substrate</name>
    </ligand>
</feature>
<dbReference type="KEGG" id="sta:STHERM_c13090"/>
<dbReference type="CDD" id="cd00475">
    <property type="entry name" value="Cis_IPPS"/>
    <property type="match status" value="1"/>
</dbReference>
<reference evidence="3 4" key="2">
    <citation type="journal article" date="2010" name="J. Bacteriol.">
        <title>Genome sequence of the polysaccharide-degrading, thermophilic anaerobe Spirochaeta thermophila DSM 6192.</title>
        <authorList>
            <person name="Angelov A."/>
            <person name="Liebl S."/>
            <person name="Ballschmiter M."/>
            <person name="Bomeke M."/>
            <person name="Lehmann R."/>
            <person name="Liesegang H."/>
            <person name="Daniel R."/>
            <person name="Liebl W."/>
        </authorList>
    </citation>
    <scope>NUCLEOTIDE SEQUENCE [LARGE SCALE GENOMIC DNA]</scope>
    <source>
        <strain evidence="4">ATCC 49972 / DSM 6192 / RI 19.B1</strain>
    </source>
</reference>
<dbReference type="SUPFAM" id="SSF64005">
    <property type="entry name" value="Undecaprenyl diphosphate synthase"/>
    <property type="match status" value="1"/>
</dbReference>
<feature type="binding site" evidence="2">
    <location>
        <position position="21"/>
    </location>
    <ligand>
        <name>substrate</name>
    </ligand>
</feature>
<evidence type="ECO:0000256" key="2">
    <source>
        <dbReference type="HAMAP-Rule" id="MF_01139"/>
    </source>
</evidence>
<accession>E0RTL9</accession>